<dbReference type="HAMAP" id="MF_00122">
    <property type="entry name" value="GatC"/>
    <property type="match status" value="1"/>
</dbReference>
<dbReference type="GO" id="GO:0050567">
    <property type="term" value="F:glutaminyl-tRNA synthase (glutamine-hydrolyzing) activity"/>
    <property type="evidence" value="ECO:0007669"/>
    <property type="project" value="UniProtKB-UniRule"/>
</dbReference>
<comment type="function">
    <text evidence="1">Allows the formation of correctly charged Asn-tRNA(Asn) or Gln-tRNA(Gln) through the transamidation of misacylated Asp-tRNA(Asn) or Glu-tRNA(Gln) in organisms which lack either or both of asparaginyl-tRNA or glutaminyl-tRNA synthetases. The reaction takes place in the presence of glutamine and ATP through an activated phospho-Asp-tRNA(Asn) or phospho-Glu-tRNA(Gln).</text>
</comment>
<dbReference type="Proteomes" id="UP000216947">
    <property type="component" value="Unassembled WGS sequence"/>
</dbReference>
<keyword evidence="1" id="KW-0067">ATP-binding</keyword>
<comment type="caution">
    <text evidence="2">The sequence shown here is derived from an EMBL/GenBank/DDBJ whole genome shotgun (WGS) entry which is preliminary data.</text>
</comment>
<accession>A0A261RRM9</accession>
<dbReference type="SUPFAM" id="SSF141000">
    <property type="entry name" value="Glu-tRNAGln amidotransferase C subunit"/>
    <property type="match status" value="1"/>
</dbReference>
<dbReference type="InterPro" id="IPR003837">
    <property type="entry name" value="GatC"/>
</dbReference>
<dbReference type="GO" id="GO:0016740">
    <property type="term" value="F:transferase activity"/>
    <property type="evidence" value="ECO:0007669"/>
    <property type="project" value="UniProtKB-KW"/>
</dbReference>
<sequence length="102" mass="11292">MALNEQDVARIARLARIELTPDQRSRAQDELNGILHLIERLQAADTQGVEPMAHPLSAHQDIALRLRPDAVTETPSEARRAELLANAPDARDGLFLVPKVIE</sequence>
<evidence type="ECO:0000256" key="1">
    <source>
        <dbReference type="HAMAP-Rule" id="MF_00122"/>
    </source>
</evidence>
<proteinExistence type="inferred from homology"/>
<keyword evidence="1" id="KW-0547">Nucleotide-binding</keyword>
<dbReference type="PANTHER" id="PTHR15004:SF0">
    <property type="entry name" value="GLUTAMYL-TRNA(GLN) AMIDOTRANSFERASE SUBUNIT C, MITOCHONDRIAL"/>
    <property type="match status" value="1"/>
</dbReference>
<protein>
    <recommendedName>
        <fullName evidence="1">Aspartyl/glutamyl-tRNA(Asn/Gln) amidotransferase subunit C</fullName>
        <shortName evidence="1">Asp/Glu-ADT subunit C</shortName>
        <ecNumber evidence="1">6.3.5.-</ecNumber>
    </recommendedName>
</protein>
<dbReference type="NCBIfam" id="TIGR00135">
    <property type="entry name" value="gatC"/>
    <property type="match status" value="1"/>
</dbReference>
<dbReference type="GO" id="GO:0050566">
    <property type="term" value="F:asparaginyl-tRNA synthase (glutamine-hydrolyzing) activity"/>
    <property type="evidence" value="ECO:0007669"/>
    <property type="project" value="RHEA"/>
</dbReference>
<dbReference type="EC" id="6.3.5.-" evidence="1"/>
<keyword evidence="1" id="KW-0436">Ligase</keyword>
<dbReference type="PANTHER" id="PTHR15004">
    <property type="entry name" value="GLUTAMYL-TRNA(GLN) AMIDOTRANSFERASE SUBUNIT C, MITOCHONDRIAL"/>
    <property type="match status" value="1"/>
</dbReference>
<dbReference type="Gene3D" id="1.10.20.60">
    <property type="entry name" value="Glu-tRNAGln amidotransferase C subunit, N-terminal domain"/>
    <property type="match status" value="1"/>
</dbReference>
<dbReference type="OrthoDB" id="9794326at2"/>
<comment type="subunit">
    <text evidence="1">Heterotrimer of A, B and C subunits.</text>
</comment>
<evidence type="ECO:0000313" key="2">
    <source>
        <dbReference type="EMBL" id="OZI27332.1"/>
    </source>
</evidence>
<keyword evidence="2" id="KW-0808">Transferase</keyword>
<reference evidence="3" key="1">
    <citation type="submission" date="2017-05" db="EMBL/GenBank/DDBJ databases">
        <title>Complete and WGS of Bordetella genogroups.</title>
        <authorList>
            <person name="Spilker T."/>
            <person name="Lipuma J."/>
        </authorList>
    </citation>
    <scope>NUCLEOTIDE SEQUENCE [LARGE SCALE GENOMIC DNA]</scope>
    <source>
        <strain evidence="3">AU18089</strain>
    </source>
</reference>
<dbReference type="Pfam" id="PF02686">
    <property type="entry name" value="GatC"/>
    <property type="match status" value="1"/>
</dbReference>
<keyword evidence="1" id="KW-0648">Protein biosynthesis</keyword>
<comment type="similarity">
    <text evidence="1">Belongs to the GatC family.</text>
</comment>
<name>A0A261RRM9_9BORD</name>
<gene>
    <name evidence="1" type="primary">gatC</name>
    <name evidence="2" type="ORF">CAL19_00930</name>
</gene>
<dbReference type="AlphaFoldDB" id="A0A261RRM9"/>
<comment type="catalytic activity">
    <reaction evidence="1">
        <text>L-aspartyl-tRNA(Asn) + L-glutamine + ATP + H2O = L-asparaginyl-tRNA(Asn) + L-glutamate + ADP + phosphate + 2 H(+)</text>
        <dbReference type="Rhea" id="RHEA:14513"/>
        <dbReference type="Rhea" id="RHEA-COMP:9674"/>
        <dbReference type="Rhea" id="RHEA-COMP:9677"/>
        <dbReference type="ChEBI" id="CHEBI:15377"/>
        <dbReference type="ChEBI" id="CHEBI:15378"/>
        <dbReference type="ChEBI" id="CHEBI:29985"/>
        <dbReference type="ChEBI" id="CHEBI:30616"/>
        <dbReference type="ChEBI" id="CHEBI:43474"/>
        <dbReference type="ChEBI" id="CHEBI:58359"/>
        <dbReference type="ChEBI" id="CHEBI:78515"/>
        <dbReference type="ChEBI" id="CHEBI:78516"/>
        <dbReference type="ChEBI" id="CHEBI:456216"/>
    </reaction>
</comment>
<evidence type="ECO:0000313" key="3">
    <source>
        <dbReference type="Proteomes" id="UP000216947"/>
    </source>
</evidence>
<dbReference type="GO" id="GO:0070681">
    <property type="term" value="P:glutaminyl-tRNAGln biosynthesis via transamidation"/>
    <property type="evidence" value="ECO:0007669"/>
    <property type="project" value="TreeGrafter"/>
</dbReference>
<dbReference type="GO" id="GO:0006412">
    <property type="term" value="P:translation"/>
    <property type="evidence" value="ECO:0007669"/>
    <property type="project" value="UniProtKB-UniRule"/>
</dbReference>
<keyword evidence="3" id="KW-1185">Reference proteome</keyword>
<dbReference type="RefSeq" id="WP_026640817.1">
    <property type="nucleotide sequence ID" value="NZ_NEVI01000001.1"/>
</dbReference>
<dbReference type="EMBL" id="NEVK01000001">
    <property type="protein sequence ID" value="OZI27332.1"/>
    <property type="molecule type" value="Genomic_DNA"/>
</dbReference>
<organism evidence="2 3">
    <name type="scientific">Bordetella genomosp. 7</name>
    <dbReference type="NCBI Taxonomy" id="1416805"/>
    <lineage>
        <taxon>Bacteria</taxon>
        <taxon>Pseudomonadati</taxon>
        <taxon>Pseudomonadota</taxon>
        <taxon>Betaproteobacteria</taxon>
        <taxon>Burkholderiales</taxon>
        <taxon>Alcaligenaceae</taxon>
        <taxon>Bordetella</taxon>
    </lineage>
</organism>
<dbReference type="InterPro" id="IPR036113">
    <property type="entry name" value="Asp/Glu-ADT_sf_sub_c"/>
</dbReference>
<dbReference type="GO" id="GO:0005524">
    <property type="term" value="F:ATP binding"/>
    <property type="evidence" value="ECO:0007669"/>
    <property type="project" value="UniProtKB-KW"/>
</dbReference>
<dbReference type="GO" id="GO:0006450">
    <property type="term" value="P:regulation of translational fidelity"/>
    <property type="evidence" value="ECO:0007669"/>
    <property type="project" value="InterPro"/>
</dbReference>
<comment type="catalytic activity">
    <reaction evidence="1">
        <text>L-glutamyl-tRNA(Gln) + L-glutamine + ATP + H2O = L-glutaminyl-tRNA(Gln) + L-glutamate + ADP + phosphate + H(+)</text>
        <dbReference type="Rhea" id="RHEA:17521"/>
        <dbReference type="Rhea" id="RHEA-COMP:9681"/>
        <dbReference type="Rhea" id="RHEA-COMP:9684"/>
        <dbReference type="ChEBI" id="CHEBI:15377"/>
        <dbReference type="ChEBI" id="CHEBI:15378"/>
        <dbReference type="ChEBI" id="CHEBI:29985"/>
        <dbReference type="ChEBI" id="CHEBI:30616"/>
        <dbReference type="ChEBI" id="CHEBI:43474"/>
        <dbReference type="ChEBI" id="CHEBI:58359"/>
        <dbReference type="ChEBI" id="CHEBI:78520"/>
        <dbReference type="ChEBI" id="CHEBI:78521"/>
        <dbReference type="ChEBI" id="CHEBI:456216"/>
    </reaction>
</comment>